<dbReference type="GO" id="GO:0005524">
    <property type="term" value="F:ATP binding"/>
    <property type="evidence" value="ECO:0007669"/>
    <property type="project" value="UniProtKB-UniRule"/>
</dbReference>
<organism evidence="16 17">
    <name type="scientific">Candidatus Methanolliviera hydrocarbonicum</name>
    <dbReference type="NCBI Taxonomy" id="2491085"/>
    <lineage>
        <taxon>Archaea</taxon>
        <taxon>Methanobacteriati</taxon>
        <taxon>Methanobacteriota</taxon>
        <taxon>Candidatus Methanoliparia</taxon>
        <taxon>Candidatus Methanoliparales</taxon>
        <taxon>Candidatus Methanollivieraceae</taxon>
        <taxon>Candidatus Methanolliviera</taxon>
    </lineage>
</organism>
<dbReference type="GO" id="GO:0005829">
    <property type="term" value="C:cytosol"/>
    <property type="evidence" value="ECO:0007669"/>
    <property type="project" value="TreeGrafter"/>
</dbReference>
<feature type="domain" description="GMPS ATP-PPase" evidence="15">
    <location>
        <begin position="1"/>
        <end position="182"/>
    </location>
</feature>
<evidence type="ECO:0000256" key="2">
    <source>
        <dbReference type="ARBA" id="ARBA00005153"/>
    </source>
</evidence>
<evidence type="ECO:0000256" key="3">
    <source>
        <dbReference type="ARBA" id="ARBA00011264"/>
    </source>
</evidence>
<feature type="binding site" evidence="14">
    <location>
        <begin position="27"/>
        <end position="33"/>
    </location>
    <ligand>
        <name>ATP</name>
        <dbReference type="ChEBI" id="CHEBI:30616"/>
    </ligand>
</feature>
<evidence type="ECO:0000256" key="6">
    <source>
        <dbReference type="ARBA" id="ARBA00022598"/>
    </source>
</evidence>
<evidence type="ECO:0000256" key="14">
    <source>
        <dbReference type="PROSITE-ProRule" id="PRU00886"/>
    </source>
</evidence>
<dbReference type="EMBL" id="RXIL01000060">
    <property type="protein sequence ID" value="RZN70186.1"/>
    <property type="molecule type" value="Genomic_DNA"/>
</dbReference>
<evidence type="ECO:0000256" key="12">
    <source>
        <dbReference type="ARBA" id="ARBA00049404"/>
    </source>
</evidence>
<dbReference type="InterPro" id="IPR001674">
    <property type="entry name" value="GMP_synth_C"/>
</dbReference>
<dbReference type="NCBIfam" id="TIGR00884">
    <property type="entry name" value="guaA_Cterm"/>
    <property type="match status" value="1"/>
</dbReference>
<dbReference type="InterPro" id="IPR025777">
    <property type="entry name" value="GMPS_ATP_PPase_dom"/>
</dbReference>
<dbReference type="Gene3D" id="3.30.300.10">
    <property type="match status" value="1"/>
</dbReference>
<keyword evidence="8 13" id="KW-0332">GMP biosynthesis</keyword>
<dbReference type="GO" id="GO:0003921">
    <property type="term" value="F:GMP synthase activity"/>
    <property type="evidence" value="ECO:0007669"/>
    <property type="project" value="InterPro"/>
</dbReference>
<dbReference type="PANTHER" id="PTHR11922:SF2">
    <property type="entry name" value="GMP SYNTHASE [GLUTAMINE-HYDROLYZING]"/>
    <property type="match status" value="1"/>
</dbReference>
<protein>
    <recommendedName>
        <fullName evidence="5 13">GMP synthase [glutamine-hydrolyzing] subunit B</fullName>
        <ecNumber evidence="4 13">6.3.5.2</ecNumber>
    </recommendedName>
    <alternativeName>
        <fullName evidence="11 13">GMP synthetase</fullName>
    </alternativeName>
</protein>
<dbReference type="InterPro" id="IPR014729">
    <property type="entry name" value="Rossmann-like_a/b/a_fold"/>
</dbReference>
<dbReference type="HAMAP" id="MF_00345">
    <property type="entry name" value="GMP_synthase_B"/>
    <property type="match status" value="1"/>
</dbReference>
<dbReference type="CDD" id="cd01997">
    <property type="entry name" value="GMP_synthase_C"/>
    <property type="match status" value="1"/>
</dbReference>
<evidence type="ECO:0000313" key="16">
    <source>
        <dbReference type="EMBL" id="RZN70186.1"/>
    </source>
</evidence>
<comment type="pathway">
    <text evidence="2 13">Purine metabolism; GMP biosynthesis; GMP from XMP (L-Gln route): step 1/1.</text>
</comment>
<comment type="subunit">
    <text evidence="3 13">Heterodimer composed of a glutamine amidotransferase subunit (A) and a GMP-binding subunit (B).</text>
</comment>
<dbReference type="PANTHER" id="PTHR11922">
    <property type="entry name" value="GMP SYNTHASE-RELATED"/>
    <property type="match status" value="1"/>
</dbReference>
<keyword evidence="10 13" id="KW-0067">ATP-binding</keyword>
<evidence type="ECO:0000256" key="10">
    <source>
        <dbReference type="ARBA" id="ARBA00022840"/>
    </source>
</evidence>
<evidence type="ECO:0000256" key="9">
    <source>
        <dbReference type="ARBA" id="ARBA00022755"/>
    </source>
</evidence>
<dbReference type="Pfam" id="PF00958">
    <property type="entry name" value="GMP_synt_C"/>
    <property type="match status" value="1"/>
</dbReference>
<keyword evidence="9 13" id="KW-0658">Purine biosynthesis</keyword>
<dbReference type="Proteomes" id="UP000320766">
    <property type="component" value="Unassembled WGS sequence"/>
</dbReference>
<evidence type="ECO:0000256" key="1">
    <source>
        <dbReference type="ARBA" id="ARBA00002332"/>
    </source>
</evidence>
<dbReference type="SUPFAM" id="SSF54810">
    <property type="entry name" value="GMP synthetase C-terminal dimerisation domain"/>
    <property type="match status" value="1"/>
</dbReference>
<evidence type="ECO:0000313" key="17">
    <source>
        <dbReference type="Proteomes" id="UP000320766"/>
    </source>
</evidence>
<dbReference type="InterPro" id="IPR026598">
    <property type="entry name" value="GMP_synthase_B"/>
</dbReference>
<evidence type="ECO:0000256" key="7">
    <source>
        <dbReference type="ARBA" id="ARBA00022741"/>
    </source>
</evidence>
<dbReference type="AlphaFoldDB" id="A0A520KX67"/>
<evidence type="ECO:0000256" key="4">
    <source>
        <dbReference type="ARBA" id="ARBA00012746"/>
    </source>
</evidence>
<dbReference type="EC" id="6.3.5.2" evidence="4 13"/>
<dbReference type="SUPFAM" id="SSF52402">
    <property type="entry name" value="Adenine nucleotide alpha hydrolases-like"/>
    <property type="match status" value="1"/>
</dbReference>
<comment type="function">
    <text evidence="1 13">Catalyzes the synthesis of GMP from XMP.</text>
</comment>
<evidence type="ECO:0000256" key="11">
    <source>
        <dbReference type="ARBA" id="ARBA00030464"/>
    </source>
</evidence>
<evidence type="ECO:0000256" key="8">
    <source>
        <dbReference type="ARBA" id="ARBA00022749"/>
    </source>
</evidence>
<dbReference type="PROSITE" id="PS51553">
    <property type="entry name" value="GMPS_ATP_PPASE"/>
    <property type="match status" value="1"/>
</dbReference>
<proteinExistence type="inferred from homology"/>
<reference evidence="16 17" key="1">
    <citation type="journal article" date="2019" name="Nat. Microbiol.">
        <title>Wide diversity of methane and short-chain alkane metabolisms in uncultured archaea.</title>
        <authorList>
            <person name="Borrel G."/>
            <person name="Adam P.S."/>
            <person name="McKay L.J."/>
            <person name="Chen L.X."/>
            <person name="Sierra-Garcia I.N."/>
            <person name="Sieber C.M."/>
            <person name="Letourneur Q."/>
            <person name="Ghozlane A."/>
            <person name="Andersen G.L."/>
            <person name="Li W.J."/>
            <person name="Hallam S.J."/>
            <person name="Muyzer G."/>
            <person name="de Oliveira V.M."/>
            <person name="Inskeep W.P."/>
            <person name="Banfield J.F."/>
            <person name="Gribaldo S."/>
        </authorList>
    </citation>
    <scope>NUCLEOTIDE SEQUENCE [LARGE SCALE GENOMIC DNA]</scope>
    <source>
        <strain evidence="16">NM1b</strain>
    </source>
</reference>
<evidence type="ECO:0000256" key="13">
    <source>
        <dbReference type="HAMAP-Rule" id="MF_00345"/>
    </source>
</evidence>
<accession>A0A520KX67</accession>
<keyword evidence="7 13" id="KW-0547">Nucleotide-binding</keyword>
<comment type="caution">
    <text evidence="16">The sequence shown here is derived from an EMBL/GenBank/DDBJ whole genome shotgun (WGS) entry which is preliminary data.</text>
</comment>
<dbReference type="Gene3D" id="3.40.50.620">
    <property type="entry name" value="HUPs"/>
    <property type="match status" value="1"/>
</dbReference>
<sequence>MDTKGFIRETIEAIREEVKGKALMALSGGVDSSVCAYLSHKAIGSDLYPVFIDTGLMRLDEPAKIKETFKEMDLRVINAKESFLDSLRGVEEPEEKRKVIGNLFIRVFEEVARKVGARYLIQGTIYPDRIESEGGIKSHHNVGGMPLDYDFEEVIEPLRDLYKDEVREVARALSLPDEISERMPYPGPGMAVRILGEVTEEKLKIVKRANKIVEEEIKAYNPWQAFAALLGKGTGVKGDRRVYGWIISVRAVESRDGMTVNFLRLPWDTLERISFRITGEVPGVSRVVYDITPKPPATIEYE</sequence>
<dbReference type="FunFam" id="3.30.300.10:FF:000002">
    <property type="entry name" value="GMP synthase [glutamine-hydrolyzing]"/>
    <property type="match status" value="1"/>
</dbReference>
<evidence type="ECO:0000259" key="15">
    <source>
        <dbReference type="PROSITE" id="PS51553"/>
    </source>
</evidence>
<comment type="catalytic activity">
    <reaction evidence="12 13">
        <text>XMP + L-glutamine + ATP + H2O = GMP + L-glutamate + AMP + diphosphate + 2 H(+)</text>
        <dbReference type="Rhea" id="RHEA:11680"/>
        <dbReference type="ChEBI" id="CHEBI:15377"/>
        <dbReference type="ChEBI" id="CHEBI:15378"/>
        <dbReference type="ChEBI" id="CHEBI:29985"/>
        <dbReference type="ChEBI" id="CHEBI:30616"/>
        <dbReference type="ChEBI" id="CHEBI:33019"/>
        <dbReference type="ChEBI" id="CHEBI:57464"/>
        <dbReference type="ChEBI" id="CHEBI:58115"/>
        <dbReference type="ChEBI" id="CHEBI:58359"/>
        <dbReference type="ChEBI" id="CHEBI:456215"/>
        <dbReference type="EC" id="6.3.5.2"/>
    </reaction>
</comment>
<keyword evidence="6 13" id="KW-0436">Ligase</keyword>
<name>A0A520KX67_9EURY</name>
<evidence type="ECO:0000256" key="5">
    <source>
        <dbReference type="ARBA" id="ARBA00022411"/>
    </source>
</evidence>
<dbReference type="UniPathway" id="UPA00189">
    <property type="reaction ID" value="UER00296"/>
</dbReference>
<gene>
    <name evidence="16" type="primary">guaA</name>
    <name evidence="13" type="synonym">guaAB</name>
    <name evidence="16" type="ORF">EF807_03640</name>
</gene>